<feature type="transmembrane region" description="Helical" evidence="1">
    <location>
        <begin position="31"/>
        <end position="50"/>
    </location>
</feature>
<keyword evidence="1" id="KW-0472">Membrane</keyword>
<comment type="caution">
    <text evidence="3">The sequence shown here is derived from an EMBL/GenBank/DDBJ whole genome shotgun (WGS) entry which is preliminary data.</text>
</comment>
<dbReference type="RefSeq" id="WP_191100119.1">
    <property type="nucleotide sequence ID" value="NZ_JACXXF010000005.1"/>
</dbReference>
<name>A0ABR8LX52_9FLAO</name>
<evidence type="ECO:0000259" key="2">
    <source>
        <dbReference type="PROSITE" id="PS50125"/>
    </source>
</evidence>
<dbReference type="InterPro" id="IPR050697">
    <property type="entry name" value="Adenylyl/Guanylyl_Cyclase_3/4"/>
</dbReference>
<feature type="transmembrane region" description="Helical" evidence="1">
    <location>
        <begin position="62"/>
        <end position="86"/>
    </location>
</feature>
<gene>
    <name evidence="3" type="ORF">IEG06_09460</name>
</gene>
<protein>
    <submittedName>
        <fullName evidence="3">Adenylate/guanylate cyclase domain-containing protein</fullName>
    </submittedName>
</protein>
<keyword evidence="1" id="KW-0812">Transmembrane</keyword>
<keyword evidence="4" id="KW-1185">Reference proteome</keyword>
<dbReference type="EMBL" id="JACXXH010000004">
    <property type="protein sequence ID" value="MBD3863679.1"/>
    <property type="molecule type" value="Genomic_DNA"/>
</dbReference>
<dbReference type="Pfam" id="PF00211">
    <property type="entry name" value="Guanylate_cyc"/>
    <property type="match status" value="1"/>
</dbReference>
<dbReference type="CDD" id="cd07302">
    <property type="entry name" value="CHD"/>
    <property type="match status" value="1"/>
</dbReference>
<evidence type="ECO:0000313" key="4">
    <source>
        <dbReference type="Proteomes" id="UP000627521"/>
    </source>
</evidence>
<dbReference type="SUPFAM" id="SSF55073">
    <property type="entry name" value="Nucleotide cyclase"/>
    <property type="match status" value="1"/>
</dbReference>
<dbReference type="InterPro" id="IPR029787">
    <property type="entry name" value="Nucleotide_cyclase"/>
</dbReference>
<dbReference type="InterPro" id="IPR001054">
    <property type="entry name" value="A/G_cyclase"/>
</dbReference>
<proteinExistence type="predicted"/>
<sequence>MIRYYQVGVEGGEAFLTNEQGVIPITQWLEFGVFSGVVVGIVYAIVEFLFDKLQLNKLATGVVVLQKSIIYLIMLILSANFIVSIIEEQIDRNLPNDSGWWIQNKVFWLVVGYFIVCSLVFSFLKIAKDNFGKGVLFNQLIGKYKKPREERRIFMFLDLQASTTIAEQLGHFKYSELIQKCFYDLNRVLTNYDAEIYQYVGDEAVVSWPFDKGLKANNCVELFFKFQDKLLKNEKLYLKKFGLTPKFKAGLHGGKLIVTEVGTIKKEIAYHGDVINTSARIQGECNKYDETLLISEKLLQKLKLHKYKLTSIGNIALKGKEEKLNLFSINRINQ</sequence>
<evidence type="ECO:0000313" key="3">
    <source>
        <dbReference type="EMBL" id="MBD3863679.1"/>
    </source>
</evidence>
<evidence type="ECO:0000256" key="1">
    <source>
        <dbReference type="SAM" id="Phobius"/>
    </source>
</evidence>
<dbReference type="PANTHER" id="PTHR43081:SF1">
    <property type="entry name" value="ADENYLATE CYCLASE, TERMINAL-DIFFERENTIATION SPECIFIC"/>
    <property type="match status" value="1"/>
</dbReference>
<organism evidence="3 4">
    <name type="scientific">Olleya marilimosa</name>
    <dbReference type="NCBI Taxonomy" id="272164"/>
    <lineage>
        <taxon>Bacteria</taxon>
        <taxon>Pseudomonadati</taxon>
        <taxon>Bacteroidota</taxon>
        <taxon>Flavobacteriia</taxon>
        <taxon>Flavobacteriales</taxon>
        <taxon>Flavobacteriaceae</taxon>
    </lineage>
</organism>
<feature type="domain" description="Guanylate cyclase" evidence="2">
    <location>
        <begin position="153"/>
        <end position="282"/>
    </location>
</feature>
<dbReference type="Gene3D" id="3.30.70.1230">
    <property type="entry name" value="Nucleotide cyclase"/>
    <property type="match status" value="1"/>
</dbReference>
<dbReference type="PANTHER" id="PTHR43081">
    <property type="entry name" value="ADENYLATE CYCLASE, TERMINAL-DIFFERENTIATION SPECIFIC-RELATED"/>
    <property type="match status" value="1"/>
</dbReference>
<dbReference type="PROSITE" id="PS50125">
    <property type="entry name" value="GUANYLATE_CYCLASE_2"/>
    <property type="match status" value="1"/>
</dbReference>
<keyword evidence="1" id="KW-1133">Transmembrane helix</keyword>
<accession>A0ABR8LX52</accession>
<reference evidence="3 4" key="1">
    <citation type="submission" date="2020-09" db="EMBL/GenBank/DDBJ databases">
        <title>Bacillus nautilus sp. nov., Chryseoglobus crepusculi sp. nov, and Psychrobacter noctis sp. nov., isolated from deep-sea sponges from the equatorial Atlantic.</title>
        <authorList>
            <person name="Stennett H.L."/>
            <person name="Williams S.E."/>
        </authorList>
    </citation>
    <scope>NUCLEOTIDE SEQUENCE [LARGE SCALE GENOMIC DNA]</scope>
    <source>
        <strain evidence="3 4">28M-24</strain>
    </source>
</reference>
<dbReference type="Proteomes" id="UP000627521">
    <property type="component" value="Unassembled WGS sequence"/>
</dbReference>
<feature type="transmembrane region" description="Helical" evidence="1">
    <location>
        <begin position="106"/>
        <end position="124"/>
    </location>
</feature>